<name>A0AAW7SVM4_BURVI</name>
<dbReference type="RefSeq" id="WP_198108685.1">
    <property type="nucleotide sequence ID" value="NZ_JAEDWX010000012.1"/>
</dbReference>
<dbReference type="InterPro" id="IPR050237">
    <property type="entry name" value="ATP-dep_AMP-bd_enzyme"/>
</dbReference>
<dbReference type="InterPro" id="IPR020845">
    <property type="entry name" value="AMP-binding_CS"/>
</dbReference>
<dbReference type="InterPro" id="IPR042099">
    <property type="entry name" value="ANL_N_sf"/>
</dbReference>
<dbReference type="Gene3D" id="3.40.50.12780">
    <property type="entry name" value="N-terminal domain of ligase-like"/>
    <property type="match status" value="1"/>
</dbReference>
<evidence type="ECO:0000259" key="4">
    <source>
        <dbReference type="Pfam" id="PF13193"/>
    </source>
</evidence>
<dbReference type="InterPro" id="IPR000873">
    <property type="entry name" value="AMP-dep_synth/lig_dom"/>
</dbReference>
<evidence type="ECO:0000259" key="3">
    <source>
        <dbReference type="Pfam" id="PF00501"/>
    </source>
</evidence>
<feature type="domain" description="AMP-binding enzyme C-terminal" evidence="4">
    <location>
        <begin position="423"/>
        <end position="497"/>
    </location>
</feature>
<sequence length="515" mass="55751">MNLIDYFDAGANSHPHAPCFADCGSSAPVATYAQIQAKTCQMARGLRALGLEPGFHGAVLSGNSAAAFTAILGVLRAQGVWLPVSSRNSLESNIEFLQDMDCDTLFYMPRYADLVPAIRAAIPRIRHCIALDDTSIAALTEGQSAQMFTTPSRPEAVTAILGTGGTTGRSKGVMLSNRNLSSWFASHMSVMDVQDGMTMLAAAPITHTAGILAFPFLARGGRVVLMDGIDSQNLLRTIAQERVSALFLPPTVIYNLLAEPNVREFDYSALRYLIYGAAPMSPDKLAEAIEVFGPVMMQIYGQTEVPASISILRVQDHLVDVKPASRQRLQSAGRPCTFTRVAIMDDDGRLLHEPGATGEIVAQGDIVMPGYYKNPEATAQTQRDGWHCTGDVGYFDADGFLYIVDRKKDMIITGGFNVYSSVVEAAVMAHPAVKDCAVIGVPDAKWGEAVKAVIELRPGQSVTPEALIQFVKDKLGSVQAPKSVDIVEQLPRSPVGKVLKKEVRKTYWQNQERMV</sequence>
<dbReference type="EMBL" id="JAUJRV010000005">
    <property type="protein sequence ID" value="MDN7795087.1"/>
    <property type="molecule type" value="Genomic_DNA"/>
</dbReference>
<protein>
    <submittedName>
        <fullName evidence="5">AMP-binding protein</fullName>
    </submittedName>
</protein>
<feature type="domain" description="AMP-dependent synthetase/ligase" evidence="3">
    <location>
        <begin position="8"/>
        <end position="372"/>
    </location>
</feature>
<dbReference type="SUPFAM" id="SSF56801">
    <property type="entry name" value="Acetyl-CoA synthetase-like"/>
    <property type="match status" value="1"/>
</dbReference>
<reference evidence="5" key="1">
    <citation type="submission" date="2023-07" db="EMBL/GenBank/DDBJ databases">
        <title>A collection of bacterial strains from the Burkholderia cepacia Research Laboratory and Repository.</title>
        <authorList>
            <person name="Lipuma J."/>
            <person name="Spilker T."/>
            <person name="Caverly L."/>
        </authorList>
    </citation>
    <scope>NUCLEOTIDE SEQUENCE</scope>
    <source>
        <strain evidence="5">AU44268</strain>
    </source>
</reference>
<accession>A0AAW7SVM4</accession>
<evidence type="ECO:0000256" key="2">
    <source>
        <dbReference type="ARBA" id="ARBA00022598"/>
    </source>
</evidence>
<gene>
    <name evidence="5" type="ORF">QZM33_08945</name>
</gene>
<dbReference type="GO" id="GO:0016877">
    <property type="term" value="F:ligase activity, forming carbon-sulfur bonds"/>
    <property type="evidence" value="ECO:0007669"/>
    <property type="project" value="UniProtKB-ARBA"/>
</dbReference>
<dbReference type="InterPro" id="IPR045851">
    <property type="entry name" value="AMP-bd_C_sf"/>
</dbReference>
<comment type="similarity">
    <text evidence="1">Belongs to the ATP-dependent AMP-binding enzyme family.</text>
</comment>
<keyword evidence="2" id="KW-0436">Ligase</keyword>
<dbReference type="PANTHER" id="PTHR43767:SF7">
    <property type="entry name" value="MEDIUM_LONG-CHAIN-FATTY-ACID--COA LIGASE FADD8"/>
    <property type="match status" value="1"/>
</dbReference>
<dbReference type="Gene3D" id="3.30.300.30">
    <property type="match status" value="1"/>
</dbReference>
<evidence type="ECO:0000313" key="5">
    <source>
        <dbReference type="EMBL" id="MDN7795087.1"/>
    </source>
</evidence>
<dbReference type="Pfam" id="PF13193">
    <property type="entry name" value="AMP-binding_C"/>
    <property type="match status" value="1"/>
</dbReference>
<proteinExistence type="inferred from homology"/>
<comment type="caution">
    <text evidence="5">The sequence shown here is derived from an EMBL/GenBank/DDBJ whole genome shotgun (WGS) entry which is preliminary data.</text>
</comment>
<dbReference type="PROSITE" id="PS00455">
    <property type="entry name" value="AMP_BINDING"/>
    <property type="match status" value="1"/>
</dbReference>
<dbReference type="InterPro" id="IPR025110">
    <property type="entry name" value="AMP-bd_C"/>
</dbReference>
<dbReference type="FunFam" id="3.30.300.30:FF:000008">
    <property type="entry name" value="2,3-dihydroxybenzoate-AMP ligase"/>
    <property type="match status" value="1"/>
</dbReference>
<dbReference type="Proteomes" id="UP001171620">
    <property type="component" value="Unassembled WGS sequence"/>
</dbReference>
<dbReference type="PANTHER" id="PTHR43767">
    <property type="entry name" value="LONG-CHAIN-FATTY-ACID--COA LIGASE"/>
    <property type="match status" value="1"/>
</dbReference>
<evidence type="ECO:0000313" key="6">
    <source>
        <dbReference type="Proteomes" id="UP001171620"/>
    </source>
</evidence>
<dbReference type="AlphaFoldDB" id="A0AAW7SVM4"/>
<dbReference type="Pfam" id="PF00501">
    <property type="entry name" value="AMP-binding"/>
    <property type="match status" value="1"/>
</dbReference>
<evidence type="ECO:0000256" key="1">
    <source>
        <dbReference type="ARBA" id="ARBA00006432"/>
    </source>
</evidence>
<organism evidence="5 6">
    <name type="scientific">Burkholderia vietnamiensis</name>
    <dbReference type="NCBI Taxonomy" id="60552"/>
    <lineage>
        <taxon>Bacteria</taxon>
        <taxon>Pseudomonadati</taxon>
        <taxon>Pseudomonadota</taxon>
        <taxon>Betaproteobacteria</taxon>
        <taxon>Burkholderiales</taxon>
        <taxon>Burkholderiaceae</taxon>
        <taxon>Burkholderia</taxon>
        <taxon>Burkholderia cepacia complex</taxon>
    </lineage>
</organism>